<feature type="compositionally biased region" description="Polar residues" evidence="11">
    <location>
        <begin position="70"/>
        <end position="81"/>
    </location>
</feature>
<feature type="domain" description="Spo11/DNA topoisomerase VI subunit A N-terminal" evidence="12">
    <location>
        <begin position="307"/>
        <end position="368"/>
    </location>
</feature>
<dbReference type="VEuPathDB" id="VectorBase:ASTEI20_036507"/>
<dbReference type="Gene3D" id="1.10.10.10">
    <property type="entry name" value="Winged helix-like DNA-binding domain superfamily/Winged helix DNA-binding domain"/>
    <property type="match status" value="1"/>
</dbReference>
<dbReference type="CDD" id="cd00223">
    <property type="entry name" value="TOPRIM_TopoIIB_SPO"/>
    <property type="match status" value="1"/>
</dbReference>
<feature type="domain" description="Topoisomerase 6 subunit A/Spo11 TOPRIM" evidence="13">
    <location>
        <begin position="439"/>
        <end position="564"/>
    </location>
</feature>
<dbReference type="SUPFAM" id="SSF56726">
    <property type="entry name" value="DNA topoisomerase IV, alpha subunit"/>
    <property type="match status" value="1"/>
</dbReference>
<dbReference type="InterPro" id="IPR013049">
    <property type="entry name" value="Spo11/TopoVI_A_N"/>
</dbReference>
<feature type="region of interest" description="Disordered" evidence="11">
    <location>
        <begin position="214"/>
        <end position="233"/>
    </location>
</feature>
<feature type="compositionally biased region" description="Basic and acidic residues" evidence="11">
    <location>
        <begin position="214"/>
        <end position="223"/>
    </location>
</feature>
<dbReference type="EnsemblMetazoa" id="ASTEI08988-RA">
    <property type="protein sequence ID" value="ASTEI08988-PA"/>
    <property type="gene ID" value="ASTEI08988"/>
</dbReference>
<dbReference type="InterPro" id="IPR002815">
    <property type="entry name" value="Spo11/TopoVI_A"/>
</dbReference>
<reference evidence="15" key="1">
    <citation type="journal article" date="2014" name="Genome Biol.">
        <title>Genome analysis of a major urban malaria vector mosquito, Anopheles stephensi.</title>
        <authorList>
            <person name="Jiang X."/>
            <person name="Peery A."/>
            <person name="Hall A.B."/>
            <person name="Sharma A."/>
            <person name="Chen X.G."/>
            <person name="Waterhouse R.M."/>
            <person name="Komissarov A."/>
            <person name="Riehle M.M."/>
            <person name="Shouche Y."/>
            <person name="Sharakhova M.V."/>
            <person name="Lawson D."/>
            <person name="Pakpour N."/>
            <person name="Arensburger P."/>
            <person name="Davidson V.L."/>
            <person name="Eiglmeier K."/>
            <person name="Emrich S."/>
            <person name="George P."/>
            <person name="Kennedy R.C."/>
            <person name="Mane S.P."/>
            <person name="Maslen G."/>
            <person name="Oringanje C."/>
            <person name="Qi Y."/>
            <person name="Settlage R."/>
            <person name="Tojo M."/>
            <person name="Tubio J.M."/>
            <person name="Unger M.F."/>
            <person name="Wang B."/>
            <person name="Vernick K.D."/>
            <person name="Ribeiro J.M."/>
            <person name="James A.A."/>
            <person name="Michel K."/>
            <person name="Riehle M.A."/>
            <person name="Luckhart S."/>
            <person name="Sharakhov I.V."/>
            <person name="Tu Z."/>
        </authorList>
    </citation>
    <scope>NUCLEOTIDE SEQUENCE [LARGE SCALE GENOMIC DNA]</scope>
    <source>
        <strain evidence="15">Indian</strain>
    </source>
</reference>
<dbReference type="InterPro" id="IPR036078">
    <property type="entry name" value="Spo11/TopoVI_A_sf"/>
</dbReference>
<keyword evidence="7 10" id="KW-0799">Topoisomerase</keyword>
<dbReference type="Proteomes" id="UP000076408">
    <property type="component" value="Unassembled WGS sequence"/>
</dbReference>
<comment type="similarity">
    <text evidence="3 10">Belongs to the TOP6A family.</text>
</comment>
<dbReference type="VEuPathDB" id="VectorBase:ASTEI08988"/>
<dbReference type="GO" id="GO:0003918">
    <property type="term" value="F:DNA topoisomerase type II (double strand cut, ATP-hydrolyzing) activity"/>
    <property type="evidence" value="ECO:0007669"/>
    <property type="project" value="UniProtKB-UniRule"/>
</dbReference>
<evidence type="ECO:0000256" key="10">
    <source>
        <dbReference type="PROSITE-ProRule" id="PRU01385"/>
    </source>
</evidence>
<keyword evidence="9 10" id="KW-0413">Isomerase</keyword>
<evidence type="ECO:0000256" key="7">
    <source>
        <dbReference type="ARBA" id="ARBA00023029"/>
    </source>
</evidence>
<proteinExistence type="inferred from homology"/>
<dbReference type="VEuPathDB" id="VectorBase:ASTE000088"/>
<dbReference type="Gene3D" id="3.40.1360.10">
    <property type="match status" value="1"/>
</dbReference>
<reference evidence="14" key="2">
    <citation type="submission" date="2020-05" db="UniProtKB">
        <authorList>
            <consortium name="EnsemblMetazoa"/>
        </authorList>
    </citation>
    <scope>IDENTIFICATION</scope>
    <source>
        <strain evidence="14">Indian</strain>
    </source>
</reference>
<feature type="compositionally biased region" description="Basic and acidic residues" evidence="11">
    <location>
        <begin position="82"/>
        <end position="91"/>
    </location>
</feature>
<evidence type="ECO:0000256" key="8">
    <source>
        <dbReference type="ARBA" id="ARBA00023125"/>
    </source>
</evidence>
<dbReference type="PANTHER" id="PTHR10848:SF0">
    <property type="entry name" value="MEIOTIC RECOMBINATION PROTEIN SPO11"/>
    <property type="match status" value="1"/>
</dbReference>
<comment type="cofactor">
    <cofactor evidence="2">
        <name>Mg(2+)</name>
        <dbReference type="ChEBI" id="CHEBI:18420"/>
    </cofactor>
</comment>
<dbReference type="STRING" id="30069.A0A182YKK2"/>
<dbReference type="Pfam" id="PF21180">
    <property type="entry name" value="TOP6A-Spo11_Toprim"/>
    <property type="match status" value="1"/>
</dbReference>
<feature type="region of interest" description="Disordered" evidence="11">
    <location>
        <begin position="70"/>
        <end position="96"/>
    </location>
</feature>
<organism evidence="14 15">
    <name type="scientific">Anopheles stephensi</name>
    <name type="common">Indo-Pakistan malaria mosquito</name>
    <dbReference type="NCBI Taxonomy" id="30069"/>
    <lineage>
        <taxon>Eukaryota</taxon>
        <taxon>Metazoa</taxon>
        <taxon>Ecdysozoa</taxon>
        <taxon>Arthropoda</taxon>
        <taxon>Hexapoda</taxon>
        <taxon>Insecta</taxon>
        <taxon>Pterygota</taxon>
        <taxon>Neoptera</taxon>
        <taxon>Endopterygota</taxon>
        <taxon>Diptera</taxon>
        <taxon>Nematocera</taxon>
        <taxon>Culicoidea</taxon>
        <taxon>Culicidae</taxon>
        <taxon>Anophelinae</taxon>
        <taxon>Anopheles</taxon>
    </lineage>
</organism>
<feature type="active site" description="O-(5'-phospho-DNA)-tyrosine intermediate" evidence="10">
    <location>
        <position position="336"/>
    </location>
</feature>
<evidence type="ECO:0000259" key="13">
    <source>
        <dbReference type="Pfam" id="PF21180"/>
    </source>
</evidence>
<keyword evidence="5" id="KW-0479">Metal-binding</keyword>
<dbReference type="GO" id="GO:0000706">
    <property type="term" value="P:meiotic DNA double-strand break processing"/>
    <property type="evidence" value="ECO:0007669"/>
    <property type="project" value="TreeGrafter"/>
</dbReference>
<name>A0A182YKK2_ANOST</name>
<dbReference type="GO" id="GO:0005524">
    <property type="term" value="F:ATP binding"/>
    <property type="evidence" value="ECO:0007669"/>
    <property type="project" value="InterPro"/>
</dbReference>
<evidence type="ECO:0000313" key="15">
    <source>
        <dbReference type="Proteomes" id="UP000076408"/>
    </source>
</evidence>
<evidence type="ECO:0000256" key="2">
    <source>
        <dbReference type="ARBA" id="ARBA00001946"/>
    </source>
</evidence>
<sequence>MASTSADFFNDCESTDDLFASSESSLLLPSSFTDLSSASDEYSTDNFPFESLAWDKNLVNLFNDFTEATTHEQQGTNTNTVTRDERQHDASTDLSQHLDASLHHTQTASSKRLFDGTLAERATIRTDNCLNSTVHNCSEPDERDHCNHVERWHDVGKLCETLHRHRTHFAHQHNTTCTGNTPHHTNTVIGTADAQLLAAQSDAECWNTDTQYSEAHDSAKDSGYDEPTATTTTQQHLTDATEVSGQHREIQARIIDLLNQIERSVNEGIPLNIRRKPRWETCLIEDGILQTTDSAREGRTIRPARTRRLQLMVKLLATIYQLLATGTCCTKRELYYLHLELAQTPGYTYAALDDICALLDADPWELNVFNTSKGLIAGPIVLTVSGGTTIDCGTNRWGTAVPLDVGSVVAIQLSARLVLVVEKDTVFKRLVEDGIFDQLLLKKIADWTKVPIYALMDADPHGIEIFCVYKFGSLAMVHQQQSLAVPSMRWIGLFPSDIELLGLQGVPLREHELKRIEQMVKRPYTEGHIQRELLLLRQLATKAEIESLYNIASDFITTVYLKGKFNECLKHSSMKEHPFLG</sequence>
<dbReference type="PROSITE" id="PS52041">
    <property type="entry name" value="TOPO_IIB"/>
    <property type="match status" value="1"/>
</dbReference>
<evidence type="ECO:0000256" key="1">
    <source>
        <dbReference type="ARBA" id="ARBA00000185"/>
    </source>
</evidence>
<evidence type="ECO:0000256" key="4">
    <source>
        <dbReference type="ARBA" id="ARBA00012895"/>
    </source>
</evidence>
<evidence type="ECO:0000256" key="11">
    <source>
        <dbReference type="SAM" id="MobiDB-lite"/>
    </source>
</evidence>
<dbReference type="InterPro" id="IPR034136">
    <property type="entry name" value="TOPRIM_Topo6A/Spo11"/>
</dbReference>
<keyword evidence="15" id="KW-1185">Reference proteome</keyword>
<comment type="catalytic activity">
    <reaction evidence="1 10">
        <text>ATP-dependent breakage, passage and rejoining of double-stranded DNA.</text>
        <dbReference type="EC" id="5.6.2.2"/>
    </reaction>
</comment>
<dbReference type="InterPro" id="IPR036388">
    <property type="entry name" value="WH-like_DNA-bd_sf"/>
</dbReference>
<dbReference type="GO" id="GO:0042138">
    <property type="term" value="P:meiotic DNA double-strand break formation"/>
    <property type="evidence" value="ECO:0007669"/>
    <property type="project" value="TreeGrafter"/>
</dbReference>
<keyword evidence="8 10" id="KW-0238">DNA-binding</keyword>
<dbReference type="GO" id="GO:0003677">
    <property type="term" value="F:DNA binding"/>
    <property type="evidence" value="ECO:0007669"/>
    <property type="project" value="UniProtKB-UniRule"/>
</dbReference>
<keyword evidence="6" id="KW-0460">Magnesium</keyword>
<evidence type="ECO:0000256" key="3">
    <source>
        <dbReference type="ARBA" id="ARBA00006559"/>
    </source>
</evidence>
<evidence type="ECO:0000256" key="5">
    <source>
        <dbReference type="ARBA" id="ARBA00022723"/>
    </source>
</evidence>
<dbReference type="GO" id="GO:0046872">
    <property type="term" value="F:metal ion binding"/>
    <property type="evidence" value="ECO:0007669"/>
    <property type="project" value="UniProtKB-KW"/>
</dbReference>
<dbReference type="PANTHER" id="PTHR10848">
    <property type="entry name" value="MEIOTIC RECOMBINATION PROTEIN SPO11"/>
    <property type="match status" value="1"/>
</dbReference>
<accession>A0A182YKK2</accession>
<dbReference type="Pfam" id="PF04406">
    <property type="entry name" value="TP6A_N"/>
    <property type="match status" value="1"/>
</dbReference>
<evidence type="ECO:0000259" key="12">
    <source>
        <dbReference type="Pfam" id="PF04406"/>
    </source>
</evidence>
<evidence type="ECO:0000256" key="6">
    <source>
        <dbReference type="ARBA" id="ARBA00022842"/>
    </source>
</evidence>
<protein>
    <recommendedName>
        <fullName evidence="4">DNA topoisomerase (ATP-hydrolyzing)</fullName>
        <ecNumber evidence="4">5.6.2.2</ecNumber>
    </recommendedName>
</protein>
<dbReference type="EC" id="5.6.2.2" evidence="4"/>
<dbReference type="GO" id="GO:0000228">
    <property type="term" value="C:nuclear chromosome"/>
    <property type="evidence" value="ECO:0007669"/>
    <property type="project" value="TreeGrafter"/>
</dbReference>
<dbReference type="PRINTS" id="PR01550">
    <property type="entry name" value="TOP6AFAMILY"/>
</dbReference>
<evidence type="ECO:0000313" key="14">
    <source>
        <dbReference type="EnsemblMetazoa" id="ASTEI08988-PA"/>
    </source>
</evidence>
<evidence type="ECO:0000256" key="9">
    <source>
        <dbReference type="ARBA" id="ARBA00023235"/>
    </source>
</evidence>
<dbReference type="GO" id="GO:0007131">
    <property type="term" value="P:reciprocal meiotic recombination"/>
    <property type="evidence" value="ECO:0007669"/>
    <property type="project" value="TreeGrafter"/>
</dbReference>
<dbReference type="AlphaFoldDB" id="A0A182YKK2"/>